<name>A0A7S3BT48_9VIRI</name>
<dbReference type="SMART" id="SM00028">
    <property type="entry name" value="TPR"/>
    <property type="match status" value="3"/>
</dbReference>
<dbReference type="InterPro" id="IPR019734">
    <property type="entry name" value="TPR_rpt"/>
</dbReference>
<dbReference type="GO" id="GO:0051879">
    <property type="term" value="F:Hsp90 protein binding"/>
    <property type="evidence" value="ECO:0007669"/>
    <property type="project" value="TreeGrafter"/>
</dbReference>
<dbReference type="Gene3D" id="1.25.40.10">
    <property type="entry name" value="Tetratricopeptide repeat domain"/>
    <property type="match status" value="1"/>
</dbReference>
<proteinExistence type="predicted"/>
<evidence type="ECO:0000256" key="3">
    <source>
        <dbReference type="PROSITE-ProRule" id="PRU00339"/>
    </source>
</evidence>
<evidence type="ECO:0000313" key="4">
    <source>
        <dbReference type="EMBL" id="CAE0144576.1"/>
    </source>
</evidence>
<sequence length="152" mass="16893">MSGEGGGAPALSAAELNDQVQRLKIQGKTALARHDFRKARDALTAAIELSPMSYKLHRLRSVAYACLQDYDASLADAERVIELQPNSTDGWYHKGFALYHRKDYAGAAHAFQEGLKLNPADRVLRQGFWDSVTLLSQHRVMLPSRFGLPDEP</sequence>
<feature type="repeat" description="TPR" evidence="3">
    <location>
        <begin position="88"/>
        <end position="121"/>
    </location>
</feature>
<dbReference type="PROSITE" id="PS50005">
    <property type="entry name" value="TPR"/>
    <property type="match status" value="1"/>
</dbReference>
<dbReference type="PANTHER" id="PTHR22904">
    <property type="entry name" value="TPR REPEAT CONTAINING PROTEIN"/>
    <property type="match status" value="1"/>
</dbReference>
<dbReference type="AlphaFoldDB" id="A0A7S3BT48"/>
<dbReference type="Pfam" id="PF07719">
    <property type="entry name" value="TPR_2"/>
    <property type="match status" value="1"/>
</dbReference>
<evidence type="ECO:0000256" key="1">
    <source>
        <dbReference type="ARBA" id="ARBA00022737"/>
    </source>
</evidence>
<evidence type="ECO:0000256" key="2">
    <source>
        <dbReference type="ARBA" id="ARBA00022803"/>
    </source>
</evidence>
<accession>A0A7S3BT48</accession>
<dbReference type="EMBL" id="HBHY01015404">
    <property type="protein sequence ID" value="CAE0144576.1"/>
    <property type="molecule type" value="Transcribed_RNA"/>
</dbReference>
<evidence type="ECO:0008006" key="5">
    <source>
        <dbReference type="Google" id="ProtNLM"/>
    </source>
</evidence>
<keyword evidence="2 3" id="KW-0802">TPR repeat</keyword>
<dbReference type="InterPro" id="IPR011990">
    <property type="entry name" value="TPR-like_helical_dom_sf"/>
</dbReference>
<protein>
    <recommendedName>
        <fullName evidence="5">Tetratricopeptide repeat protein</fullName>
    </recommendedName>
</protein>
<dbReference type="Pfam" id="PF13432">
    <property type="entry name" value="TPR_16"/>
    <property type="match status" value="1"/>
</dbReference>
<gene>
    <name evidence="4" type="ORF">PSIN1315_LOCUS9932</name>
</gene>
<dbReference type="PANTHER" id="PTHR22904:SF533">
    <property type="entry name" value="HSP70-HSP90 ORGANIZING PROTEIN 3"/>
    <property type="match status" value="1"/>
</dbReference>
<reference evidence="4" key="1">
    <citation type="submission" date="2021-01" db="EMBL/GenBank/DDBJ databases">
        <authorList>
            <person name="Corre E."/>
            <person name="Pelletier E."/>
            <person name="Niang G."/>
            <person name="Scheremetjew M."/>
            <person name="Finn R."/>
            <person name="Kale V."/>
            <person name="Holt S."/>
            <person name="Cochrane G."/>
            <person name="Meng A."/>
            <person name="Brown T."/>
            <person name="Cohen L."/>
        </authorList>
    </citation>
    <scope>NUCLEOTIDE SEQUENCE</scope>
    <source>
        <strain evidence="4">RCC927</strain>
    </source>
</reference>
<dbReference type="SUPFAM" id="SSF48452">
    <property type="entry name" value="TPR-like"/>
    <property type="match status" value="1"/>
</dbReference>
<dbReference type="InterPro" id="IPR013105">
    <property type="entry name" value="TPR_2"/>
</dbReference>
<organism evidence="4">
    <name type="scientific">Prasinoderma singulare</name>
    <dbReference type="NCBI Taxonomy" id="676789"/>
    <lineage>
        <taxon>Eukaryota</taxon>
        <taxon>Viridiplantae</taxon>
        <taxon>Prasinodermophyta</taxon>
        <taxon>Prasinodermophyceae</taxon>
        <taxon>Prasinodermales</taxon>
        <taxon>Prasinodermaceae</taxon>
        <taxon>Prasinoderma</taxon>
    </lineage>
</organism>
<keyword evidence="1" id="KW-0677">Repeat</keyword>